<dbReference type="AlphaFoldDB" id="A0A1H4DTI0"/>
<proteinExistence type="predicted"/>
<protein>
    <submittedName>
        <fullName evidence="1">Uncharacterized protein</fullName>
    </submittedName>
</protein>
<keyword evidence="2" id="KW-1185">Reference proteome</keyword>
<organism evidence="1 2">
    <name type="scientific">Psychroflexus halocasei</name>
    <dbReference type="NCBI Taxonomy" id="908615"/>
    <lineage>
        <taxon>Bacteria</taxon>
        <taxon>Pseudomonadati</taxon>
        <taxon>Bacteroidota</taxon>
        <taxon>Flavobacteriia</taxon>
        <taxon>Flavobacteriales</taxon>
        <taxon>Flavobacteriaceae</taxon>
        <taxon>Psychroflexus</taxon>
    </lineage>
</organism>
<evidence type="ECO:0000313" key="2">
    <source>
        <dbReference type="Proteomes" id="UP000198820"/>
    </source>
</evidence>
<accession>A0A1H4DTI0</accession>
<dbReference type="RefSeq" id="WP_093245887.1">
    <property type="nucleotide sequence ID" value="NZ_FNQF01000015.1"/>
</dbReference>
<reference evidence="1 2" key="1">
    <citation type="submission" date="2016-10" db="EMBL/GenBank/DDBJ databases">
        <authorList>
            <person name="de Groot N.N."/>
        </authorList>
    </citation>
    <scope>NUCLEOTIDE SEQUENCE [LARGE SCALE GENOMIC DNA]</scope>
    <source>
        <strain evidence="1 2">DSM 23581</strain>
    </source>
</reference>
<dbReference type="STRING" id="908615.SAMN05421540_1153"/>
<evidence type="ECO:0000313" key="1">
    <source>
        <dbReference type="EMBL" id="SEA75906.1"/>
    </source>
</evidence>
<dbReference type="EMBL" id="FNQF01000015">
    <property type="protein sequence ID" value="SEA75906.1"/>
    <property type="molecule type" value="Genomic_DNA"/>
</dbReference>
<sequence length="486" mass="55420">MTYKNIFIIFLIISFSVNFDGVAQKIKIKKGIISIDKNPVAKHEEQGLNTDIFYFLDGKKAFEVDFKSVTVSPTEAHQWLVMTSAEGEKTEIPYEVLTVSFNSKKILIHLLMEKYKIFTSQKLDADQLSIFFAEERESLSDQYLKAGMAAAEEAAKREEILGQYKPFVKEDGSIIFGGSFGSKIVGYVHYYKSSQQYAIKDLDGIQVAMTEKPQKMAQTTVFAKTYTDETFEFDRGSSTMLKSNFSRNFAQIFVEETVGRNYRLGREAKSHKAKMHQEKIIVAKENSVNLYKIKGYVINEDGEKINGDITAIFEPLDLNPQDGNDVLKSLNVIDKYGKYMSMTYLNDRGKTRTKEFKAKNAIEFCVDIDGQMQCYVGMQTKGNAMKKLMNASNLGFNNAYFYKRIYKLNEHQLLIKPDEASIYVIKVSDQSKAFMVDDRNNSNLSSALADYLSACSQLAKDIENEEFDLKNEENLKNILEEYQACL</sequence>
<dbReference type="Proteomes" id="UP000198820">
    <property type="component" value="Unassembled WGS sequence"/>
</dbReference>
<gene>
    <name evidence="1" type="ORF">SAMN05421540_1153</name>
</gene>
<name>A0A1H4DTI0_9FLAO</name>